<proteinExistence type="predicted"/>
<reference evidence="2" key="1">
    <citation type="submission" date="2017-09" db="EMBL/GenBank/DDBJ databases">
        <title>Depth-based differentiation of microbial function through sediment-hosted aquifers and enrichment of novel symbionts in the deep terrestrial subsurface.</title>
        <authorList>
            <person name="Probst A.J."/>
            <person name="Ladd B."/>
            <person name="Jarett J.K."/>
            <person name="Geller-Mcgrath D.E."/>
            <person name="Sieber C.M.K."/>
            <person name="Emerson J.B."/>
            <person name="Anantharaman K."/>
            <person name="Thomas B.C."/>
            <person name="Malmstrom R."/>
            <person name="Stieglmeier M."/>
            <person name="Klingl A."/>
            <person name="Woyke T."/>
            <person name="Ryan C.M."/>
            <person name="Banfield J.F."/>
        </authorList>
    </citation>
    <scope>NUCLEOTIDE SEQUENCE [LARGE SCALE GENOMIC DNA]</scope>
</reference>
<evidence type="ECO:0000313" key="1">
    <source>
        <dbReference type="EMBL" id="PIS43353.1"/>
    </source>
</evidence>
<dbReference type="EMBL" id="PEXT01000037">
    <property type="protein sequence ID" value="PIS43353.1"/>
    <property type="molecule type" value="Genomic_DNA"/>
</dbReference>
<dbReference type="GO" id="GO:0004553">
    <property type="term" value="F:hydrolase activity, hydrolyzing O-glycosyl compounds"/>
    <property type="evidence" value="ECO:0007669"/>
    <property type="project" value="TreeGrafter"/>
</dbReference>
<dbReference type="Gene3D" id="3.20.20.80">
    <property type="entry name" value="Glycosidases"/>
    <property type="match status" value="1"/>
</dbReference>
<comment type="caution">
    <text evidence="1">The sequence shown here is derived from an EMBL/GenBank/DDBJ whole genome shotgun (WGS) entry which is preliminary data.</text>
</comment>
<name>A0A2H0Z052_9BACT</name>
<sequence>MKKILIGVGIIILIIILFGVVKKVGNKVNNNLVQLDNITIPIIFTPQNNNKKINSPFGFLEGFSSVGEIDYFSDLGAGTNKDGRLVWEVFEKSPGVYDWSRSDKLIKASADIGNEWLFGVNPQNSADKKKCRTTIDACSNLKAECTPCDIGNYSRFFTDIVNRYEDTVKYWQIGNEENHAWKESPEKYADFVKINYDLLKKNCSGCQLVLGGVSSRPSGYYDFYRSVIKRAGEIKKQGGGETFDVFDFHWAGWYGSYKQIKDVSNGQYYDFKKYVSDIKSDLKANNISAEIWITEMSTYSGDPIDGNPSGEFLQNPLQTEKQQASELIKRYIYSFDSGIKKVFWVKINEWYKFAGLENGFYDNVGLINNSQADGDSSKKLAYYTYKKMVEILDGSDWNNIQTVQESGGVYVYKFNKNGKNIWVAWNDNSGSKNVTLSGITSSRATITEAVPKYATGKEVANYNTAFNTEIKSVNGGQVIITLTDAPVFIEEN</sequence>
<dbReference type="InterPro" id="IPR051923">
    <property type="entry name" value="Glycosyl_Hydrolase_39"/>
</dbReference>
<dbReference type="PANTHER" id="PTHR12631">
    <property type="entry name" value="ALPHA-L-IDURONIDASE"/>
    <property type="match status" value="1"/>
</dbReference>
<protein>
    <recommendedName>
        <fullName evidence="3">Asl1-like glycosyl hydrolase catalytic domain-containing protein</fullName>
    </recommendedName>
</protein>
<organism evidence="1 2">
    <name type="scientific">Candidatus Kaiserbacteria bacterium CG08_land_8_20_14_0_20_50_21</name>
    <dbReference type="NCBI Taxonomy" id="1974604"/>
    <lineage>
        <taxon>Bacteria</taxon>
        <taxon>Candidatus Kaiseribacteriota</taxon>
    </lineage>
</organism>
<dbReference type="PANTHER" id="PTHR12631:SF10">
    <property type="entry name" value="BETA-XYLOSIDASE-LIKE PROTEIN-RELATED"/>
    <property type="match status" value="1"/>
</dbReference>
<evidence type="ECO:0008006" key="3">
    <source>
        <dbReference type="Google" id="ProtNLM"/>
    </source>
</evidence>
<dbReference type="InterPro" id="IPR017853">
    <property type="entry name" value="GH"/>
</dbReference>
<evidence type="ECO:0000313" key="2">
    <source>
        <dbReference type="Proteomes" id="UP000228687"/>
    </source>
</evidence>
<gene>
    <name evidence="1" type="ORF">COT23_01815</name>
</gene>
<dbReference type="AlphaFoldDB" id="A0A2H0Z052"/>
<dbReference type="Proteomes" id="UP000228687">
    <property type="component" value="Unassembled WGS sequence"/>
</dbReference>
<dbReference type="SUPFAM" id="SSF51445">
    <property type="entry name" value="(Trans)glycosidases"/>
    <property type="match status" value="1"/>
</dbReference>
<accession>A0A2H0Z052</accession>